<evidence type="ECO:0000256" key="3">
    <source>
        <dbReference type="ARBA" id="ARBA00004496"/>
    </source>
</evidence>
<evidence type="ECO:0000256" key="10">
    <source>
        <dbReference type="SAM" id="MobiDB-lite"/>
    </source>
</evidence>
<evidence type="ECO:0000256" key="6">
    <source>
        <dbReference type="ARBA" id="ARBA00022703"/>
    </source>
</evidence>
<feature type="compositionally biased region" description="Low complexity" evidence="10">
    <location>
        <begin position="510"/>
        <end position="526"/>
    </location>
</feature>
<dbReference type="GO" id="GO:0006355">
    <property type="term" value="P:regulation of DNA-templated transcription"/>
    <property type="evidence" value="ECO:0007669"/>
    <property type="project" value="UniProtKB-ARBA"/>
</dbReference>
<evidence type="ECO:0000256" key="8">
    <source>
        <dbReference type="ARBA" id="ARBA00023186"/>
    </source>
</evidence>
<keyword evidence="6" id="KW-0053">Apoptosis</keyword>
<sequence length="644" mass="72284">MDILKSSGSSTTFGANCVVLVTGVSTPEPRANKMDPSSIIVLDSSDEESGEPKRRRLAPPPVPPVNGGARKVPTGLLRPPAPAAMTATDLSNKVKRIKPTTIATNLSREAADNNNRTPVNENFAMISYSDEWEKDLQRYQKIVQMHEMQQNQQTEPQSLLKKKSPLATLAGEENDRKTATPGSSSTADSHSTSRSGKKEKHNFEKNPIGKEFQELLDACRKADSSPEMELLLQKKLVKYYECVHPDYINSKSFKKTLSMVTTDVLANPELVYLKLSSIVEELNIRRKSRDSVMTNENIAGSTGSEKKDNQIRRLNRALYILKKRIAKLEEMEVDFDEDINSAYMMEERYKKRAFEIYEKICDITGESRHAHRIVRKPIHFDGTHYPEFNRTIQTFVNRTNTFPDFFDVLKCLQHCNSQYSYRMRRDEMTKIAQDAFVKIGKLLQKRRKTDLYETVAYYTGPDKDPALVDRKLQDKLEENKKHYGKIGDLIDKFARVQDNDTEDEAEAGEPSSSSHKAKPSSSKPAATVTSSEVAPTVTEEISEGKPPSPSTPTTTEPPKAEQEAPAASGTNNDSPADKPPDAAASVEKPKEENDGPTPAEDYEESDDEEDDEEDEMVIKENVKPDTFDDIEISDDEELMVPMAS</sequence>
<organism evidence="12 13">
    <name type="scientific">Culex pipiens pipiens</name>
    <name type="common">Northern house mosquito</name>
    <dbReference type="NCBI Taxonomy" id="38569"/>
    <lineage>
        <taxon>Eukaryota</taxon>
        <taxon>Metazoa</taxon>
        <taxon>Ecdysozoa</taxon>
        <taxon>Arthropoda</taxon>
        <taxon>Hexapoda</taxon>
        <taxon>Insecta</taxon>
        <taxon>Pterygota</taxon>
        <taxon>Neoptera</taxon>
        <taxon>Endopterygota</taxon>
        <taxon>Diptera</taxon>
        <taxon>Nematocera</taxon>
        <taxon>Culicoidea</taxon>
        <taxon>Culicidae</taxon>
        <taxon>Culicinae</taxon>
        <taxon>Culicini</taxon>
        <taxon>Culex</taxon>
        <taxon>Culex</taxon>
    </lineage>
</organism>
<evidence type="ECO:0000256" key="5">
    <source>
        <dbReference type="ARBA" id="ARBA00022490"/>
    </source>
</evidence>
<dbReference type="FunFam" id="1.20.58.2170:FF:000001">
    <property type="entry name" value="Death domain-associated protein 6"/>
    <property type="match status" value="1"/>
</dbReference>
<feature type="region of interest" description="Disordered" evidence="10">
    <location>
        <begin position="26"/>
        <end position="81"/>
    </location>
</feature>
<dbReference type="Gene3D" id="1.20.58.2170">
    <property type="match status" value="1"/>
</dbReference>
<evidence type="ECO:0000256" key="9">
    <source>
        <dbReference type="ARBA" id="ARBA00023242"/>
    </source>
</evidence>
<feature type="region of interest" description="Disordered" evidence="10">
    <location>
        <begin position="171"/>
        <end position="207"/>
    </location>
</feature>
<evidence type="ECO:0000313" key="13">
    <source>
        <dbReference type="Proteomes" id="UP001562425"/>
    </source>
</evidence>
<evidence type="ECO:0000256" key="7">
    <source>
        <dbReference type="ARBA" id="ARBA00023054"/>
    </source>
</evidence>
<proteinExistence type="predicted"/>
<comment type="caution">
    <text evidence="12">The sequence shown here is derived from an EMBL/GenBank/DDBJ whole genome shotgun (WGS) entry which is preliminary data.</text>
</comment>
<evidence type="ECO:0000313" key="12">
    <source>
        <dbReference type="EMBL" id="KAL1379885.1"/>
    </source>
</evidence>
<dbReference type="Proteomes" id="UP001562425">
    <property type="component" value="Unassembled WGS sequence"/>
</dbReference>
<feature type="domain" description="Daxx histone-binding" evidence="11">
    <location>
        <begin position="414"/>
        <end position="494"/>
    </location>
</feature>
<keyword evidence="5" id="KW-0963">Cytoplasm</keyword>
<keyword evidence="8" id="KW-0143">Chaperone</keyword>
<dbReference type="InterPro" id="IPR046426">
    <property type="entry name" value="DAXX_histone-bd_sf"/>
</dbReference>
<feature type="compositionally biased region" description="Acidic residues" evidence="10">
    <location>
        <begin position="627"/>
        <end position="638"/>
    </location>
</feature>
<feature type="region of interest" description="Disordered" evidence="10">
    <location>
        <begin position="499"/>
        <end position="644"/>
    </location>
</feature>
<keyword evidence="13" id="KW-1185">Reference proteome</keyword>
<feature type="compositionally biased region" description="Basic and acidic residues" evidence="10">
    <location>
        <begin position="616"/>
        <end position="626"/>
    </location>
</feature>
<dbReference type="GO" id="GO:0005737">
    <property type="term" value="C:cytoplasm"/>
    <property type="evidence" value="ECO:0007669"/>
    <property type="project" value="UniProtKB-SubCell"/>
</dbReference>
<comment type="subcellular location">
    <subcellularLocation>
        <location evidence="2">Chromosome</location>
    </subcellularLocation>
    <subcellularLocation>
        <location evidence="3">Cytoplasm</location>
    </subcellularLocation>
    <subcellularLocation>
        <location evidence="1">Nucleus</location>
    </subcellularLocation>
</comment>
<dbReference type="PANTHER" id="PTHR12766:SF7">
    <property type="entry name" value="DEATH DOMAIN-ASSOCIATED PROTEIN 6"/>
    <property type="match status" value="1"/>
</dbReference>
<dbReference type="AlphaFoldDB" id="A0ABD1CTX4"/>
<name>A0ABD1CTX4_CULPP</name>
<dbReference type="EMBL" id="JBEHCU010009435">
    <property type="protein sequence ID" value="KAL1379885.1"/>
    <property type="molecule type" value="Genomic_DNA"/>
</dbReference>
<evidence type="ECO:0000256" key="1">
    <source>
        <dbReference type="ARBA" id="ARBA00004123"/>
    </source>
</evidence>
<keyword evidence="9" id="KW-0539">Nucleus</keyword>
<dbReference type="Pfam" id="PF20920">
    <property type="entry name" value="DAXX_hist_bd"/>
    <property type="match status" value="1"/>
</dbReference>
<feature type="compositionally biased region" description="Acidic residues" evidence="10">
    <location>
        <begin position="600"/>
        <end position="615"/>
    </location>
</feature>
<keyword evidence="7" id="KW-0175">Coiled coil</keyword>
<dbReference type="Gene3D" id="1.10.8.810">
    <property type="entry name" value="Daxx helical bundle domain"/>
    <property type="match status" value="1"/>
</dbReference>
<reference evidence="12 13" key="1">
    <citation type="submission" date="2024-05" db="EMBL/GenBank/DDBJ databases">
        <title>Culex pipiens pipiens assembly and annotation.</title>
        <authorList>
            <person name="Alout H."/>
            <person name="Durand T."/>
        </authorList>
    </citation>
    <scope>NUCLEOTIDE SEQUENCE [LARGE SCALE GENOMIC DNA]</scope>
    <source>
        <strain evidence="12">HA-2024</strain>
        <tissue evidence="12">Whole body</tissue>
    </source>
</reference>
<dbReference type="CDD" id="cd13150">
    <property type="entry name" value="DAXX_histone_binding"/>
    <property type="match status" value="1"/>
</dbReference>
<dbReference type="GO" id="GO:0005694">
    <property type="term" value="C:chromosome"/>
    <property type="evidence" value="ECO:0007669"/>
    <property type="project" value="UniProtKB-SubCell"/>
</dbReference>
<feature type="compositionally biased region" description="Low complexity" evidence="10">
    <location>
        <begin position="551"/>
        <end position="568"/>
    </location>
</feature>
<dbReference type="GO" id="GO:0006915">
    <property type="term" value="P:apoptotic process"/>
    <property type="evidence" value="ECO:0007669"/>
    <property type="project" value="UniProtKB-KW"/>
</dbReference>
<accession>A0ABD1CTX4</accession>
<evidence type="ECO:0000259" key="11">
    <source>
        <dbReference type="Pfam" id="PF20920"/>
    </source>
</evidence>
<evidence type="ECO:0000256" key="2">
    <source>
        <dbReference type="ARBA" id="ARBA00004286"/>
    </source>
</evidence>
<dbReference type="PANTHER" id="PTHR12766">
    <property type="entry name" value="DEATH DOMAIN-ASSOCIATED PROTEIN 6 DAXX"/>
    <property type="match status" value="1"/>
</dbReference>
<dbReference type="GO" id="GO:0005634">
    <property type="term" value="C:nucleus"/>
    <property type="evidence" value="ECO:0007669"/>
    <property type="project" value="UniProtKB-SubCell"/>
</dbReference>
<dbReference type="InterPro" id="IPR038298">
    <property type="entry name" value="Daxx_N_sf"/>
</dbReference>
<evidence type="ECO:0000256" key="4">
    <source>
        <dbReference type="ARBA" id="ARBA00022454"/>
    </source>
</evidence>
<dbReference type="InterPro" id="IPR046378">
    <property type="entry name" value="DAXX_histone-bd"/>
</dbReference>
<gene>
    <name evidence="12" type="ORF">pipiens_003701</name>
</gene>
<protein>
    <recommendedName>
        <fullName evidence="11">Daxx histone-binding domain-containing protein</fullName>
    </recommendedName>
</protein>
<keyword evidence="4" id="KW-0158">Chromosome</keyword>
<feature type="compositionally biased region" description="Low complexity" evidence="10">
    <location>
        <begin position="180"/>
        <end position="194"/>
    </location>
</feature>